<organism evidence="1 2">
    <name type="scientific">Constantimarinum furrinae</name>
    <dbReference type="NCBI Taxonomy" id="2562285"/>
    <lineage>
        <taxon>Bacteria</taxon>
        <taxon>Pseudomonadati</taxon>
        <taxon>Bacteroidota</taxon>
        <taxon>Flavobacteriia</taxon>
        <taxon>Flavobacteriales</taxon>
        <taxon>Flavobacteriaceae</taxon>
        <taxon>Altibacter/Constantimarinum group</taxon>
        <taxon>Constantimarinum</taxon>
    </lineage>
</organism>
<evidence type="ECO:0000313" key="1">
    <source>
        <dbReference type="EMBL" id="QNJ98368.1"/>
    </source>
</evidence>
<dbReference type="Proteomes" id="UP000515514">
    <property type="component" value="Chromosome"/>
</dbReference>
<keyword evidence="2" id="KW-1185">Reference proteome</keyword>
<dbReference type="KEGG" id="alti:ALE3EI_1820"/>
<keyword evidence="1" id="KW-0489">Methyltransferase</keyword>
<dbReference type="EMBL" id="CP052909">
    <property type="protein sequence ID" value="QNJ98368.1"/>
    <property type="molecule type" value="Genomic_DNA"/>
</dbReference>
<keyword evidence="1" id="KW-0808">Transferase</keyword>
<evidence type="ECO:0000313" key="2">
    <source>
        <dbReference type="Proteomes" id="UP000515514"/>
    </source>
</evidence>
<name>A0A7G8PVK2_9FLAO</name>
<proteinExistence type="predicted"/>
<reference evidence="1 2" key="1">
    <citation type="submission" date="2020-04" db="EMBL/GenBank/DDBJ databases">
        <title>Genome sequence of Altibacter aquimarinus strain ALE3EI.</title>
        <authorList>
            <person name="Oh H.-M."/>
            <person name="Jang D."/>
        </authorList>
    </citation>
    <scope>NUCLEOTIDE SEQUENCE [LARGE SCALE GENOMIC DNA]</scope>
    <source>
        <strain evidence="1 2">ALE3EI</strain>
    </source>
</reference>
<gene>
    <name evidence="1" type="ORF">ALE3EI_1820</name>
</gene>
<dbReference type="GO" id="GO:0032259">
    <property type="term" value="P:methylation"/>
    <property type="evidence" value="ECO:0007669"/>
    <property type="project" value="UniProtKB-KW"/>
</dbReference>
<dbReference type="Gene3D" id="3.40.50.150">
    <property type="entry name" value="Vaccinia Virus protein VP39"/>
    <property type="match status" value="1"/>
</dbReference>
<dbReference type="AlphaFoldDB" id="A0A7G8PVK2"/>
<dbReference type="Pfam" id="PF13489">
    <property type="entry name" value="Methyltransf_23"/>
    <property type="match status" value="1"/>
</dbReference>
<sequence length="210" mass="24266">MSGCLLCHSNATEQVLEDKSILFLKCSQCGSIFKHPEAFPTPTEEKERYLLHENDINDPGYRAFVAPVVDRISSDRTPRHFGLDFGAGPGPVIAKLLSEKGFNIALYDPFFYPDPSVLNKMFDFIICCEVIEHFHDPFTEFQRLKNLLHPGGTLYGMTHLLPDLNHFKDWYYKDDPTHVIFYSKENLNWIKKNFGFKELEISDRLIVMSL</sequence>
<accession>A0A7G8PVK2</accession>
<protein>
    <submittedName>
        <fullName evidence="1">Methyltransferase domain-containing protein</fullName>
    </submittedName>
</protein>
<dbReference type="GO" id="GO:0008168">
    <property type="term" value="F:methyltransferase activity"/>
    <property type="evidence" value="ECO:0007669"/>
    <property type="project" value="UniProtKB-KW"/>
</dbReference>
<dbReference type="InterPro" id="IPR029063">
    <property type="entry name" value="SAM-dependent_MTases_sf"/>
</dbReference>
<dbReference type="SUPFAM" id="SSF53335">
    <property type="entry name" value="S-adenosyl-L-methionine-dependent methyltransferases"/>
    <property type="match status" value="1"/>
</dbReference>
<dbReference type="RefSeq" id="WP_186987980.1">
    <property type="nucleotide sequence ID" value="NZ_CP052909.1"/>
</dbReference>